<proteinExistence type="inferred from homology"/>
<keyword evidence="4" id="KW-0812">Transmembrane</keyword>
<dbReference type="InterPro" id="IPR002372">
    <property type="entry name" value="PQQ_rpt_dom"/>
</dbReference>
<feature type="transmembrane region" description="Helical" evidence="4">
    <location>
        <begin position="39"/>
        <end position="57"/>
    </location>
</feature>
<comment type="cofactor">
    <cofactor evidence="1">
        <name>pyrroloquinoline quinone</name>
        <dbReference type="ChEBI" id="CHEBI:58442"/>
    </cofactor>
</comment>
<evidence type="ECO:0000313" key="7">
    <source>
        <dbReference type="Proteomes" id="UP001515683"/>
    </source>
</evidence>
<organism evidence="6 7">
    <name type="scientific">Candidatus Pantoea multigeneris</name>
    <dbReference type="NCBI Taxonomy" id="2608357"/>
    <lineage>
        <taxon>Bacteria</taxon>
        <taxon>Pseudomonadati</taxon>
        <taxon>Pseudomonadota</taxon>
        <taxon>Gammaproteobacteria</taxon>
        <taxon>Enterobacterales</taxon>
        <taxon>Erwiniaceae</taxon>
        <taxon>Pantoea</taxon>
    </lineage>
</organism>
<feature type="domain" description="Pyrrolo-quinoline quinone repeat" evidence="5">
    <location>
        <begin position="177"/>
        <end position="791"/>
    </location>
</feature>
<dbReference type="CDD" id="cd10280">
    <property type="entry name" value="PQQ_mGDH"/>
    <property type="match status" value="1"/>
</dbReference>
<evidence type="ECO:0000256" key="4">
    <source>
        <dbReference type="SAM" id="Phobius"/>
    </source>
</evidence>
<dbReference type="SMART" id="SM00564">
    <property type="entry name" value="PQQ"/>
    <property type="match status" value="5"/>
</dbReference>
<evidence type="ECO:0000259" key="5">
    <source>
        <dbReference type="Pfam" id="PF01011"/>
    </source>
</evidence>
<dbReference type="PANTHER" id="PTHR32303:SF4">
    <property type="entry name" value="QUINOPROTEIN GLUCOSE DEHYDROGENASE"/>
    <property type="match status" value="1"/>
</dbReference>
<keyword evidence="3 6" id="KW-0560">Oxidoreductase</keyword>
<dbReference type="Gene3D" id="2.140.10.10">
    <property type="entry name" value="Quinoprotein alcohol dehydrogenase-like superfamily"/>
    <property type="match status" value="2"/>
</dbReference>
<dbReference type="InterPro" id="IPR011047">
    <property type="entry name" value="Quinoprotein_ADH-like_sf"/>
</dbReference>
<dbReference type="GO" id="GO:0016491">
    <property type="term" value="F:oxidoreductase activity"/>
    <property type="evidence" value="ECO:0007669"/>
    <property type="project" value="UniProtKB-KW"/>
</dbReference>
<comment type="caution">
    <text evidence="6">The sequence shown here is derived from an EMBL/GenBank/DDBJ whole genome shotgun (WGS) entry which is preliminary data.</text>
</comment>
<feature type="transmembrane region" description="Helical" evidence="4">
    <location>
        <begin position="12"/>
        <end position="33"/>
    </location>
</feature>
<dbReference type="InterPro" id="IPR017511">
    <property type="entry name" value="PQQ_mDH"/>
</dbReference>
<sequence>MSKYSFITARPVISGIVYALIGLALIFAGGKLVGLGDTTYYLIAGIALLVTGILLALGKRLALWVYAALTIYTVIWALYEVGFNGWKLLPRFDVIVFLGAWLVTPWVRRGLRGKGEITEPGPLSSGNRSVVAVVALVIVAGTLYWGLHRSDPVVEETGVADRNAPDASPDGEDNSQWHSYGGTHAADRYVPFEQLNASNVKDLKVAWHYTTGDVLPQVAKDKGIFFAFEATPLHVDNVLYLCTPRGRVQALDAQTGKRLWENDPQADLSHNTFMNCRGVSLWQAPADSGYHAADGSQTCATRIISPVLDGRIMAVDAKTGERCTDFGHNGFIDMKEGMGVVQPGFYTPTSAPLVVKNLIIEGATVDDNRALDEPSGVVRAWDAVSGQLVWSWDAARKDPNEKLQPGDQFTRGTPNAWGTYTADVKNNLVYIPTGNATPDYWGKTRRPVDNQINSSVVALNLDTGKQVWAFQTTHHDVWDLDVPVGPSLVDLPSKTGTGTIPALVQTTKRGELFVLNRLTGKPVFPIEERKVPVSGEQSDWLSPTQPYSAGLASMGPPHLKATDVWGGTMFDQLWCRIDFAQHDYQGQFTAPSVKGALGMPANDGVTDWSGGTIDLKRHLFIAPATYVAFSNRLIPRAEAEKRGLVEPVTDYTDNAPRGLKDGIAAAYGQPYVEQITAWLNPAEVPCTPPPFGTLTAIDLETGKQVWSQKFGTTRDMGPAGIPYNLPMQTGMMSLGGGVATRSGLFIIGATIDQYLRVYESATGKLLYQARLPAGAQATPSVFMGKDGKEYIVIAVGGHGELRSRSGDEVYAFALPEVPQKS</sequence>
<keyword evidence="7" id="KW-1185">Reference proteome</keyword>
<comment type="similarity">
    <text evidence="2">Belongs to the bacterial PQQ dehydrogenase family.</text>
</comment>
<evidence type="ECO:0000313" key="6">
    <source>
        <dbReference type="EMBL" id="NIF21067.1"/>
    </source>
</evidence>
<dbReference type="SUPFAM" id="SSF50998">
    <property type="entry name" value="Quinoprotein alcohol dehydrogenase-like"/>
    <property type="match status" value="1"/>
</dbReference>
<keyword evidence="4" id="KW-1133">Transmembrane helix</keyword>
<feature type="transmembrane region" description="Helical" evidence="4">
    <location>
        <begin position="128"/>
        <end position="147"/>
    </location>
</feature>
<feature type="transmembrane region" description="Helical" evidence="4">
    <location>
        <begin position="88"/>
        <end position="107"/>
    </location>
</feature>
<dbReference type="Pfam" id="PF01011">
    <property type="entry name" value="PQQ"/>
    <property type="match status" value="1"/>
</dbReference>
<dbReference type="PANTHER" id="PTHR32303">
    <property type="entry name" value="QUINOPROTEIN ALCOHOL DEHYDROGENASE (CYTOCHROME C)"/>
    <property type="match status" value="1"/>
</dbReference>
<keyword evidence="4" id="KW-0472">Membrane</keyword>
<dbReference type="EMBL" id="VWXF01000001">
    <property type="protein sequence ID" value="NIF21067.1"/>
    <property type="molecule type" value="Genomic_DNA"/>
</dbReference>
<evidence type="ECO:0000256" key="2">
    <source>
        <dbReference type="ARBA" id="ARBA00008156"/>
    </source>
</evidence>
<accession>A0ABX0R6P7</accession>
<evidence type="ECO:0000256" key="3">
    <source>
        <dbReference type="ARBA" id="ARBA00023002"/>
    </source>
</evidence>
<feature type="transmembrane region" description="Helical" evidence="4">
    <location>
        <begin position="64"/>
        <end position="82"/>
    </location>
</feature>
<dbReference type="NCBIfam" id="TIGR03074">
    <property type="entry name" value="PQQ_membr_DH"/>
    <property type="match status" value="1"/>
</dbReference>
<gene>
    <name evidence="6" type="ORF">F3J40_05525</name>
</gene>
<dbReference type="RefSeq" id="WP_167012884.1">
    <property type="nucleotide sequence ID" value="NZ_VWXF01000001.1"/>
</dbReference>
<name>A0ABX0R6P7_9GAMM</name>
<dbReference type="EC" id="1.1.-.-" evidence="6"/>
<reference evidence="6 7" key="1">
    <citation type="journal article" date="2019" name="bioRxiv">
        <title>Bacteria contribute to plant secondary compound degradation in a generalist herbivore system.</title>
        <authorList>
            <person name="Francoeur C.B."/>
            <person name="Khadempour L."/>
            <person name="Moreira-Soto R.D."/>
            <person name="Gotting K."/>
            <person name="Book A.J."/>
            <person name="Pinto-Tomas A.A."/>
            <person name="Keefover-Ring K."/>
            <person name="Currie C.R."/>
        </authorList>
    </citation>
    <scope>NUCLEOTIDE SEQUENCE [LARGE SCALE GENOMIC DNA]</scope>
    <source>
        <strain evidence="6">Acro-835</strain>
    </source>
</reference>
<dbReference type="InterPro" id="IPR018391">
    <property type="entry name" value="PQQ_b-propeller_rpt"/>
</dbReference>
<protein>
    <submittedName>
        <fullName evidence="6">Membrane-bound PQQ-dependent dehydrogenase, glucose/quinate/shikimate family</fullName>
        <ecNumber evidence="6">1.1.-.-</ecNumber>
    </submittedName>
</protein>
<dbReference type="Proteomes" id="UP001515683">
    <property type="component" value="Unassembled WGS sequence"/>
</dbReference>
<evidence type="ECO:0000256" key="1">
    <source>
        <dbReference type="ARBA" id="ARBA00001931"/>
    </source>
</evidence>